<name>A0A1E3PD14_9ASCO</name>
<accession>A0A1E3PD14</accession>
<protein>
    <submittedName>
        <fullName evidence="2">Uncharacterized protein</fullName>
    </submittedName>
</protein>
<feature type="compositionally biased region" description="Low complexity" evidence="1">
    <location>
        <begin position="19"/>
        <end position="31"/>
    </location>
</feature>
<dbReference type="EMBL" id="KV454415">
    <property type="protein sequence ID" value="ODQ63306.1"/>
    <property type="molecule type" value="Genomic_DNA"/>
</dbReference>
<keyword evidence="3" id="KW-1185">Reference proteome</keyword>
<proteinExistence type="predicted"/>
<evidence type="ECO:0000256" key="1">
    <source>
        <dbReference type="SAM" id="MobiDB-lite"/>
    </source>
</evidence>
<sequence>MPSKLAELAAKRRNSVGNVSSSQSAIASPVSTPNPGFQASKLASLAATPRSSEPKRAALSNLSARLKKQAEVPAQGRSSSLVGAESSVGATPVPSVPTNSEKLALLARKRQRPQVADCPIPTLAVGDRSGIESYFIAITEAPPALGLVGSHSTSYKIHKSTNRLSSAKLLKLRFRQAIYLPYTHPSALDQIEFNFSKPSPDDIILAAQAKAFEENNAATSSEKRNQVPTTLETSKNNTRPNGKGEVLSGGAGGTVAGVQNRLASLNIDPKPEMKKSPSDQLRARKGRSMA</sequence>
<dbReference type="Proteomes" id="UP000095009">
    <property type="component" value="Unassembled WGS sequence"/>
</dbReference>
<evidence type="ECO:0000313" key="3">
    <source>
        <dbReference type="Proteomes" id="UP000095009"/>
    </source>
</evidence>
<feature type="region of interest" description="Disordered" evidence="1">
    <location>
        <begin position="64"/>
        <end position="95"/>
    </location>
</feature>
<reference evidence="2 3" key="1">
    <citation type="journal article" date="2016" name="Proc. Natl. Acad. Sci. U.S.A.">
        <title>Comparative genomics of biotechnologically important yeasts.</title>
        <authorList>
            <person name="Riley R."/>
            <person name="Haridas S."/>
            <person name="Wolfe K.H."/>
            <person name="Lopes M.R."/>
            <person name="Hittinger C.T."/>
            <person name="Goeker M."/>
            <person name="Salamov A.A."/>
            <person name="Wisecaver J.H."/>
            <person name="Long T.M."/>
            <person name="Calvey C.H."/>
            <person name="Aerts A.L."/>
            <person name="Barry K.W."/>
            <person name="Choi C."/>
            <person name="Clum A."/>
            <person name="Coughlan A.Y."/>
            <person name="Deshpande S."/>
            <person name="Douglass A.P."/>
            <person name="Hanson S.J."/>
            <person name="Klenk H.-P."/>
            <person name="LaButti K.M."/>
            <person name="Lapidus A."/>
            <person name="Lindquist E.A."/>
            <person name="Lipzen A.M."/>
            <person name="Meier-Kolthoff J.P."/>
            <person name="Ohm R.A."/>
            <person name="Otillar R.P."/>
            <person name="Pangilinan J.L."/>
            <person name="Peng Y."/>
            <person name="Rokas A."/>
            <person name="Rosa C.A."/>
            <person name="Scheuner C."/>
            <person name="Sibirny A.A."/>
            <person name="Slot J.C."/>
            <person name="Stielow J.B."/>
            <person name="Sun H."/>
            <person name="Kurtzman C.P."/>
            <person name="Blackwell M."/>
            <person name="Grigoriev I.V."/>
            <person name="Jeffries T.W."/>
        </authorList>
    </citation>
    <scope>NUCLEOTIDE SEQUENCE [LARGE SCALE GENOMIC DNA]</scope>
    <source>
        <strain evidence="2 3">DSM 6958</strain>
    </source>
</reference>
<gene>
    <name evidence="2" type="ORF">NADFUDRAFT_72079</name>
</gene>
<evidence type="ECO:0000313" key="2">
    <source>
        <dbReference type="EMBL" id="ODQ63306.1"/>
    </source>
</evidence>
<feature type="region of interest" description="Disordered" evidence="1">
    <location>
        <begin position="214"/>
        <end position="290"/>
    </location>
</feature>
<organism evidence="2 3">
    <name type="scientific">Nadsonia fulvescens var. elongata DSM 6958</name>
    <dbReference type="NCBI Taxonomy" id="857566"/>
    <lineage>
        <taxon>Eukaryota</taxon>
        <taxon>Fungi</taxon>
        <taxon>Dikarya</taxon>
        <taxon>Ascomycota</taxon>
        <taxon>Saccharomycotina</taxon>
        <taxon>Dipodascomycetes</taxon>
        <taxon>Dipodascales</taxon>
        <taxon>Dipodascales incertae sedis</taxon>
        <taxon>Nadsonia</taxon>
    </lineage>
</organism>
<feature type="region of interest" description="Disordered" evidence="1">
    <location>
        <begin position="1"/>
        <end position="38"/>
    </location>
</feature>
<feature type="compositionally biased region" description="Polar residues" evidence="1">
    <location>
        <begin position="216"/>
        <end position="240"/>
    </location>
</feature>
<dbReference type="AlphaFoldDB" id="A0A1E3PD14"/>